<comment type="caution">
    <text evidence="1">The sequence shown here is derived from an EMBL/GenBank/DDBJ whole genome shotgun (WGS) entry which is preliminary data.</text>
</comment>
<dbReference type="Proteomes" id="UP001381693">
    <property type="component" value="Unassembled WGS sequence"/>
</dbReference>
<feature type="non-terminal residue" evidence="1">
    <location>
        <position position="197"/>
    </location>
</feature>
<sequence>MTLKLLLKNFKILRITVEESIPQCIANIDQKHNRIKAENITLPLEILAFKLLRRAGISRAEKLLVLTGMDYTAKANLFDLAKKSLQKLVGEGSDDSGLSDPIKIEPAFVVEAGSVRWWHISGRIWWGEGCFMCWFSWMYRWWRFFVEQVLETNESFGAGWSADDLGRQNFKELLEFSEEVALLTKRFLMPPHSLKFQ</sequence>
<gene>
    <name evidence="1" type="ORF">SK128_007524</name>
</gene>
<name>A0AAN8ZXR8_HALRR</name>
<accession>A0AAN8ZXR8</accession>
<dbReference type="AlphaFoldDB" id="A0AAN8ZXR8"/>
<keyword evidence="2" id="KW-1185">Reference proteome</keyword>
<organism evidence="1 2">
    <name type="scientific">Halocaridina rubra</name>
    <name type="common">Hawaiian red shrimp</name>
    <dbReference type="NCBI Taxonomy" id="373956"/>
    <lineage>
        <taxon>Eukaryota</taxon>
        <taxon>Metazoa</taxon>
        <taxon>Ecdysozoa</taxon>
        <taxon>Arthropoda</taxon>
        <taxon>Crustacea</taxon>
        <taxon>Multicrustacea</taxon>
        <taxon>Malacostraca</taxon>
        <taxon>Eumalacostraca</taxon>
        <taxon>Eucarida</taxon>
        <taxon>Decapoda</taxon>
        <taxon>Pleocyemata</taxon>
        <taxon>Caridea</taxon>
        <taxon>Atyoidea</taxon>
        <taxon>Atyidae</taxon>
        <taxon>Halocaridina</taxon>
    </lineage>
</organism>
<evidence type="ECO:0000313" key="1">
    <source>
        <dbReference type="EMBL" id="KAK7072501.1"/>
    </source>
</evidence>
<proteinExistence type="predicted"/>
<dbReference type="EMBL" id="JAXCGZ010013458">
    <property type="protein sequence ID" value="KAK7072501.1"/>
    <property type="molecule type" value="Genomic_DNA"/>
</dbReference>
<evidence type="ECO:0000313" key="2">
    <source>
        <dbReference type="Proteomes" id="UP001381693"/>
    </source>
</evidence>
<protein>
    <submittedName>
        <fullName evidence="1">Uncharacterized protein</fullName>
    </submittedName>
</protein>
<reference evidence="1 2" key="1">
    <citation type="submission" date="2023-11" db="EMBL/GenBank/DDBJ databases">
        <title>Halocaridina rubra genome assembly.</title>
        <authorList>
            <person name="Smith C."/>
        </authorList>
    </citation>
    <scope>NUCLEOTIDE SEQUENCE [LARGE SCALE GENOMIC DNA]</scope>
    <source>
        <strain evidence="1">EP-1</strain>
        <tissue evidence="1">Whole</tissue>
    </source>
</reference>